<name>A0A699YUJ1_HAELA</name>
<sequence length="197" mass="21472">MEAGSAVPSDSSSHVPQDDAEERRAARFQLFKERQTAATAARVQSLEAVRARAAAFLARRERALAKVANAGEALGQALQRQMAAADERRSALLEAERCRLKQEHMLVLTTARLARNARLAHAAAKAGSKVARAKLPGNSGAAAWQLLSNFQPWEANEQVEQDVSARAAEAGLQGKQQRQKLLPKAHIQLQREGRQKV</sequence>
<organism evidence="2 3">
    <name type="scientific">Haematococcus lacustris</name>
    <name type="common">Green alga</name>
    <name type="synonym">Haematococcus pluvialis</name>
    <dbReference type="NCBI Taxonomy" id="44745"/>
    <lineage>
        <taxon>Eukaryota</taxon>
        <taxon>Viridiplantae</taxon>
        <taxon>Chlorophyta</taxon>
        <taxon>core chlorophytes</taxon>
        <taxon>Chlorophyceae</taxon>
        <taxon>CS clade</taxon>
        <taxon>Chlamydomonadales</taxon>
        <taxon>Haematococcaceae</taxon>
        <taxon>Haematococcus</taxon>
    </lineage>
</organism>
<dbReference type="AlphaFoldDB" id="A0A699YUJ1"/>
<evidence type="ECO:0000313" key="2">
    <source>
        <dbReference type="EMBL" id="GFH06692.1"/>
    </source>
</evidence>
<dbReference type="Proteomes" id="UP000485058">
    <property type="component" value="Unassembled WGS sequence"/>
</dbReference>
<accession>A0A699YUJ1</accession>
<evidence type="ECO:0000313" key="3">
    <source>
        <dbReference type="Proteomes" id="UP000485058"/>
    </source>
</evidence>
<evidence type="ECO:0000256" key="1">
    <source>
        <dbReference type="SAM" id="MobiDB-lite"/>
    </source>
</evidence>
<comment type="caution">
    <text evidence="2">The sequence shown here is derived from an EMBL/GenBank/DDBJ whole genome shotgun (WGS) entry which is preliminary data.</text>
</comment>
<keyword evidence="3" id="KW-1185">Reference proteome</keyword>
<feature type="region of interest" description="Disordered" evidence="1">
    <location>
        <begin position="1"/>
        <end position="23"/>
    </location>
</feature>
<proteinExistence type="predicted"/>
<gene>
    <name evidence="2" type="ORF">HaLaN_01362</name>
</gene>
<reference evidence="2 3" key="1">
    <citation type="submission" date="2020-02" db="EMBL/GenBank/DDBJ databases">
        <title>Draft genome sequence of Haematococcus lacustris strain NIES-144.</title>
        <authorList>
            <person name="Morimoto D."/>
            <person name="Nakagawa S."/>
            <person name="Yoshida T."/>
            <person name="Sawayama S."/>
        </authorList>
    </citation>
    <scope>NUCLEOTIDE SEQUENCE [LARGE SCALE GENOMIC DNA]</scope>
    <source>
        <strain evidence="2 3">NIES-144</strain>
    </source>
</reference>
<protein>
    <submittedName>
        <fullName evidence="2">Uncharacterized protein</fullName>
    </submittedName>
</protein>
<dbReference type="EMBL" id="BLLF01000051">
    <property type="protein sequence ID" value="GFH06692.1"/>
    <property type="molecule type" value="Genomic_DNA"/>
</dbReference>